<accession>A0A4V2F738</accession>
<dbReference type="InterPro" id="IPR008894">
    <property type="entry name" value="QdtA_cupin_dom"/>
</dbReference>
<proteinExistence type="predicted"/>
<evidence type="ECO:0000259" key="1">
    <source>
        <dbReference type="Pfam" id="PF05523"/>
    </source>
</evidence>
<keyword evidence="3" id="KW-1185">Reference proteome</keyword>
<evidence type="ECO:0000313" key="3">
    <source>
        <dbReference type="Proteomes" id="UP000292209"/>
    </source>
</evidence>
<dbReference type="Proteomes" id="UP000292209">
    <property type="component" value="Unassembled WGS sequence"/>
</dbReference>
<dbReference type="InterPro" id="IPR014710">
    <property type="entry name" value="RmlC-like_jellyroll"/>
</dbReference>
<reference evidence="2 3" key="1">
    <citation type="submission" date="2019-02" db="EMBL/GenBank/DDBJ databases">
        <title>Genomic Encyclopedia of Archaeal and Bacterial Type Strains, Phase II (KMG-II): from individual species to whole genera.</title>
        <authorList>
            <person name="Goeker M."/>
        </authorList>
    </citation>
    <scope>NUCLEOTIDE SEQUENCE [LARGE SCALE GENOMIC DNA]</scope>
    <source>
        <strain evidence="2 3">DSM 21411</strain>
    </source>
</reference>
<feature type="domain" description="Sugar 3,4-ketoisomerase QdtA cupin" evidence="1">
    <location>
        <begin position="10"/>
        <end position="111"/>
    </location>
</feature>
<comment type="caution">
    <text evidence="2">The sequence shown here is derived from an EMBL/GenBank/DDBJ whole genome shotgun (WGS) entry which is preliminary data.</text>
</comment>
<evidence type="ECO:0000313" key="2">
    <source>
        <dbReference type="EMBL" id="RZS98469.1"/>
    </source>
</evidence>
<dbReference type="InterPro" id="IPR011051">
    <property type="entry name" value="RmlC_Cupin_sf"/>
</dbReference>
<dbReference type="Pfam" id="PF05523">
    <property type="entry name" value="FdtA"/>
    <property type="match status" value="1"/>
</dbReference>
<dbReference type="EMBL" id="SGXG01000001">
    <property type="protein sequence ID" value="RZS98469.1"/>
    <property type="molecule type" value="Genomic_DNA"/>
</dbReference>
<dbReference type="AlphaFoldDB" id="A0A4V2F738"/>
<dbReference type="SUPFAM" id="SSF51182">
    <property type="entry name" value="RmlC-like cupins"/>
    <property type="match status" value="1"/>
</dbReference>
<sequence length="129" mass="15044">MRVIEGNLHRDERGVVRFVNDFDMSRVVRMYCIEPKLGVIRAWQGHQKETKWFYAAKGSFLVKTINMDTLEKKEYHLKDTESKVLEIPGGHYNGFEALEEGSVLMVFSDVGLEVSKEDDFRESVEVIKW</sequence>
<dbReference type="Gene3D" id="2.60.120.10">
    <property type="entry name" value="Jelly Rolls"/>
    <property type="match status" value="1"/>
</dbReference>
<dbReference type="RefSeq" id="WP_130277162.1">
    <property type="nucleotide sequence ID" value="NZ_SGXG01000001.1"/>
</dbReference>
<name>A0A4V2F738_9BACT</name>
<gene>
    <name evidence="2" type="ORF">BC751_4124</name>
</gene>
<organism evidence="2 3">
    <name type="scientific">Cecembia calidifontis</name>
    <dbReference type="NCBI Taxonomy" id="1187080"/>
    <lineage>
        <taxon>Bacteria</taxon>
        <taxon>Pseudomonadati</taxon>
        <taxon>Bacteroidota</taxon>
        <taxon>Cytophagia</taxon>
        <taxon>Cytophagales</taxon>
        <taxon>Cyclobacteriaceae</taxon>
        <taxon>Cecembia</taxon>
    </lineage>
</organism>
<protein>
    <submittedName>
        <fullName evidence="2">dTDP-4-dehydrorhamnose 3,5-epimerase</fullName>
    </submittedName>
</protein>
<dbReference type="OrthoDB" id="826649at2"/>